<feature type="domain" description="Myb/SANT-like DNA-binding" evidence="8">
    <location>
        <begin position="22"/>
        <end position="99"/>
    </location>
</feature>
<dbReference type="PANTHER" id="PTHR23098:SF16">
    <property type="entry name" value="REGULATORY PROTEIN ZESTE"/>
    <property type="match status" value="1"/>
</dbReference>
<dbReference type="AlphaFoldDB" id="A0A182TFX0"/>
<comment type="function">
    <text evidence="6">Involved in transvection phenomena (= synapsis-dependent gene expression), where the synaptic pairing of chromosomes carrying genes with which zeste interacts influences the expression of these genes. Zeste binds to DNA and stimulates transcription from a nearby promoter.</text>
</comment>
<dbReference type="EnsemblMetazoa" id="AMEC001606-RA">
    <property type="protein sequence ID" value="AMEC001606-PA"/>
    <property type="gene ID" value="AMEC001606"/>
</dbReference>
<name>A0A182TFX0_9DIPT</name>
<dbReference type="GO" id="GO:0003677">
    <property type="term" value="F:DNA binding"/>
    <property type="evidence" value="ECO:0007669"/>
    <property type="project" value="UniProtKB-KW"/>
</dbReference>
<evidence type="ECO:0000256" key="6">
    <source>
        <dbReference type="ARBA" id="ARBA00025466"/>
    </source>
</evidence>
<evidence type="ECO:0000259" key="8">
    <source>
        <dbReference type="Pfam" id="PF13873"/>
    </source>
</evidence>
<keyword evidence="10" id="KW-1185">Reference proteome</keyword>
<evidence type="ECO:0000256" key="2">
    <source>
        <dbReference type="ARBA" id="ARBA00016807"/>
    </source>
</evidence>
<keyword evidence="3" id="KW-0805">Transcription regulation</keyword>
<dbReference type="InterPro" id="IPR028002">
    <property type="entry name" value="Myb_DNA-bind_5"/>
</dbReference>
<dbReference type="Pfam" id="PF13873">
    <property type="entry name" value="Myb_DNA-bind_5"/>
    <property type="match status" value="1"/>
</dbReference>
<reference evidence="10" key="1">
    <citation type="submission" date="2014-01" db="EMBL/GenBank/DDBJ databases">
        <title>The Genome Sequence of Anopheles melas CM1001059_A (V2).</title>
        <authorList>
            <consortium name="The Broad Institute Genomics Platform"/>
            <person name="Neafsey D.E."/>
            <person name="Besansky N."/>
            <person name="Howell P."/>
            <person name="Walton C."/>
            <person name="Young S.K."/>
            <person name="Zeng Q."/>
            <person name="Gargeya S."/>
            <person name="Fitzgerald M."/>
            <person name="Haas B."/>
            <person name="Abouelleil A."/>
            <person name="Allen A.W."/>
            <person name="Alvarado L."/>
            <person name="Arachchi H.M."/>
            <person name="Berlin A.M."/>
            <person name="Chapman S.B."/>
            <person name="Gainer-Dewar J."/>
            <person name="Goldberg J."/>
            <person name="Griggs A."/>
            <person name="Gujja S."/>
            <person name="Hansen M."/>
            <person name="Howarth C."/>
            <person name="Imamovic A."/>
            <person name="Ireland A."/>
            <person name="Larimer J."/>
            <person name="McCowan C."/>
            <person name="Murphy C."/>
            <person name="Pearson M."/>
            <person name="Poon T.W."/>
            <person name="Priest M."/>
            <person name="Roberts A."/>
            <person name="Saif S."/>
            <person name="Shea T."/>
            <person name="Sisk P."/>
            <person name="Sykes S."/>
            <person name="Wortman J."/>
            <person name="Nusbaum C."/>
            <person name="Birren B."/>
        </authorList>
    </citation>
    <scope>NUCLEOTIDE SEQUENCE [LARGE SCALE GENOMIC DNA]</scope>
    <source>
        <strain evidence="10">CM1001059</strain>
    </source>
</reference>
<dbReference type="PANTHER" id="PTHR23098">
    <property type="entry name" value="AGAP001331-PA-RELATED"/>
    <property type="match status" value="1"/>
</dbReference>
<evidence type="ECO:0000256" key="7">
    <source>
        <dbReference type="SAM" id="MobiDB-lite"/>
    </source>
</evidence>
<sequence length="325" mass="36137">MLSPMDPTVNSTGGSSACANYRKKRIKNVQKLELVRLMKANFLFIRGKHAVARSEKSRADVWKVITGRLNSLGPPVQSAEAWQRRWNDMRSATKSKMAKIHNYVREHGEDCPYKLNLVERLIWDTFSVKPEEYMKDLNMKLWREKQQKCAGPSVGDSVSSCSSQLSAEQSFDMGWNQVGTTVHDTGATGWSSASFASMGREGGVTEDTNRTVPFYPTSSTSQPDQSFGPPAQPVEMDYAGYSGASTSSNVTHLRTLESTTQWPSTGSSSEEQSKLIPSGSTDLVPGSKVLRELNKLFDLVLKQNEEILALLRQPAGNEQENRTFR</sequence>
<evidence type="ECO:0000256" key="4">
    <source>
        <dbReference type="ARBA" id="ARBA00023125"/>
    </source>
</evidence>
<dbReference type="GO" id="GO:0005634">
    <property type="term" value="C:nucleus"/>
    <property type="evidence" value="ECO:0007669"/>
    <property type="project" value="TreeGrafter"/>
</dbReference>
<organism evidence="9 10">
    <name type="scientific">Anopheles melas</name>
    <dbReference type="NCBI Taxonomy" id="34690"/>
    <lineage>
        <taxon>Eukaryota</taxon>
        <taxon>Metazoa</taxon>
        <taxon>Ecdysozoa</taxon>
        <taxon>Arthropoda</taxon>
        <taxon>Hexapoda</taxon>
        <taxon>Insecta</taxon>
        <taxon>Pterygota</taxon>
        <taxon>Neoptera</taxon>
        <taxon>Endopterygota</taxon>
        <taxon>Diptera</taxon>
        <taxon>Nematocera</taxon>
        <taxon>Culicoidea</taxon>
        <taxon>Culicidae</taxon>
        <taxon>Anophelinae</taxon>
        <taxon>Anopheles</taxon>
    </lineage>
</organism>
<feature type="compositionally biased region" description="Polar residues" evidence="7">
    <location>
        <begin position="257"/>
        <end position="270"/>
    </location>
</feature>
<evidence type="ECO:0000313" key="10">
    <source>
        <dbReference type="Proteomes" id="UP000075902"/>
    </source>
</evidence>
<keyword evidence="5" id="KW-0804">Transcription</keyword>
<accession>A0A182TFX0</accession>
<protein>
    <recommendedName>
        <fullName evidence="2">Regulatory protein zeste</fullName>
    </recommendedName>
</protein>
<dbReference type="VEuPathDB" id="VectorBase:AMEC001606"/>
<evidence type="ECO:0000256" key="3">
    <source>
        <dbReference type="ARBA" id="ARBA00023015"/>
    </source>
</evidence>
<proteinExistence type="predicted"/>
<keyword evidence="4" id="KW-0238">DNA-binding</keyword>
<feature type="region of interest" description="Disordered" evidence="7">
    <location>
        <begin position="257"/>
        <end position="281"/>
    </location>
</feature>
<evidence type="ECO:0000256" key="5">
    <source>
        <dbReference type="ARBA" id="ARBA00023163"/>
    </source>
</evidence>
<dbReference type="Proteomes" id="UP000075902">
    <property type="component" value="Unassembled WGS sequence"/>
</dbReference>
<comment type="subunit">
    <text evidence="1">Self-associates forming complexes of several hundred monomers.</text>
</comment>
<evidence type="ECO:0000256" key="1">
    <source>
        <dbReference type="ARBA" id="ARBA00011764"/>
    </source>
</evidence>
<evidence type="ECO:0000313" key="9">
    <source>
        <dbReference type="EnsemblMetazoa" id="AMEC001606-PA"/>
    </source>
</evidence>
<reference evidence="9" key="2">
    <citation type="submission" date="2020-05" db="UniProtKB">
        <authorList>
            <consortium name="EnsemblMetazoa"/>
        </authorList>
    </citation>
    <scope>IDENTIFICATION</scope>
    <source>
        <strain evidence="9">CM1001059</strain>
    </source>
</reference>